<feature type="domain" description="Mic1" evidence="1">
    <location>
        <begin position="373"/>
        <end position="593"/>
    </location>
</feature>
<name>A0A158R6I9_TAEAS</name>
<gene>
    <name evidence="3" type="ORF">TASK_LOCUS310</name>
</gene>
<sequence length="627" mass="70377">MISFASLSSNPLVFEPISSVNSVYYDPANGQVFTLRARGAMGVNVKSLESGQTSNFRICDKGEILSIKFDPNCTVLSLQRKRNCVDFINFENGRPEDIEYSQTCRILRNSHLVRALKHGFVQTNWYAWDPLNKILLLSTGDLGNRLHGFVTKCSSFEVPEEEILSPPSASTSTSMASNDSKKLQQKNCLLANLYGQLYACILSHSLEGGVQLVLYQLMRRGLVRRRHVLVVPEVGRIAVSFVRDLVLVHHQHSHTSLAYDIASADGVELAEKEGFDDRISPRYHYPLLPPVSLAEVSIPCKSCLWTVDLNLEAFTKLIPDPITLVDCLLNRPGAKSVLQNYCQEMVGKLVKAFKKAPSEEDGENPFVQQLEIVSHLLSRFADVQKAARKASKSAGPNHVSGYDGETNQEAVPFEPIRRFYRQPIVFSPDDVYEAIFAPLASFTDDPEIQKILSHLILGYINDLKSRSLCIDHMFYTLLVESLVRSHDLSRLVHLFRSNVIVDSTEMANQLLSFESTFPPAGQLALDMLRRLGTSNESIVEVLLAKGDPIMALRFCKDHRELLDLQETSRKVLDAAKFCEDPMIFYSVFRFFERAAPLTPPLIQDPKLRPYLAYFANLFGPGSLVLTN</sequence>
<keyword evidence="4" id="KW-1185">Reference proteome</keyword>
<dbReference type="WBParaSite" id="TASK_0000030901-mRNA-1">
    <property type="protein sequence ID" value="TASK_0000030901-mRNA-1"/>
    <property type="gene ID" value="TASK_0000030901"/>
</dbReference>
<dbReference type="PANTHER" id="PTHR12897">
    <property type="entry name" value="COLON CANCER-ASSOCIATED PROTEIN MIC1"/>
    <property type="match status" value="1"/>
</dbReference>
<dbReference type="InterPro" id="IPR049040">
    <property type="entry name" value="RMC1_N"/>
</dbReference>
<dbReference type="GO" id="GO:0031902">
    <property type="term" value="C:late endosome membrane"/>
    <property type="evidence" value="ECO:0007669"/>
    <property type="project" value="TreeGrafter"/>
</dbReference>
<protein>
    <submittedName>
        <fullName evidence="5">Mic1 domain-containing protein</fullName>
    </submittedName>
</protein>
<evidence type="ECO:0000313" key="4">
    <source>
        <dbReference type="Proteomes" id="UP000282613"/>
    </source>
</evidence>
<dbReference type="GO" id="GO:0005765">
    <property type="term" value="C:lysosomal membrane"/>
    <property type="evidence" value="ECO:0007669"/>
    <property type="project" value="TreeGrafter"/>
</dbReference>
<dbReference type="InterPro" id="IPR009755">
    <property type="entry name" value="RMC1_C"/>
</dbReference>
<dbReference type="STRING" id="60517.A0A158R6I9"/>
<proteinExistence type="predicted"/>
<accession>A0A158R6I9</accession>
<dbReference type="OrthoDB" id="26384at2759"/>
<evidence type="ECO:0000259" key="2">
    <source>
        <dbReference type="Pfam" id="PF21029"/>
    </source>
</evidence>
<evidence type="ECO:0000313" key="5">
    <source>
        <dbReference type="WBParaSite" id="TASK_0000030901-mRNA-1"/>
    </source>
</evidence>
<dbReference type="GO" id="GO:0035658">
    <property type="term" value="C:Mon1-Ccz1 complex"/>
    <property type="evidence" value="ECO:0007669"/>
    <property type="project" value="InterPro"/>
</dbReference>
<reference evidence="3 4" key="2">
    <citation type="submission" date="2018-11" db="EMBL/GenBank/DDBJ databases">
        <authorList>
            <consortium name="Pathogen Informatics"/>
        </authorList>
    </citation>
    <scope>NUCLEOTIDE SEQUENCE [LARGE SCALE GENOMIC DNA]</scope>
</reference>
<dbReference type="GO" id="GO:0010506">
    <property type="term" value="P:regulation of autophagy"/>
    <property type="evidence" value="ECO:0007669"/>
    <property type="project" value="InterPro"/>
</dbReference>
<dbReference type="AlphaFoldDB" id="A0A158R6I9"/>
<evidence type="ECO:0000313" key="3">
    <source>
        <dbReference type="EMBL" id="VDK20631.1"/>
    </source>
</evidence>
<dbReference type="Pfam" id="PF07035">
    <property type="entry name" value="RMC1_C"/>
    <property type="match status" value="1"/>
</dbReference>
<evidence type="ECO:0000259" key="1">
    <source>
        <dbReference type="Pfam" id="PF07035"/>
    </source>
</evidence>
<dbReference type="Pfam" id="PF21029">
    <property type="entry name" value="RMC1_N"/>
    <property type="match status" value="1"/>
</dbReference>
<dbReference type="InterPro" id="IPR040371">
    <property type="entry name" value="RMC1"/>
</dbReference>
<dbReference type="EMBL" id="UYRS01000035">
    <property type="protein sequence ID" value="VDK20631.1"/>
    <property type="molecule type" value="Genomic_DNA"/>
</dbReference>
<reference evidence="5" key="1">
    <citation type="submission" date="2016-04" db="UniProtKB">
        <authorList>
            <consortium name="WormBaseParasite"/>
        </authorList>
    </citation>
    <scope>IDENTIFICATION</scope>
</reference>
<dbReference type="PANTHER" id="PTHR12897:SF4">
    <property type="entry name" value="REGULATOR OF MON1-CCZ1 COMPLEX"/>
    <property type="match status" value="1"/>
</dbReference>
<organism evidence="5">
    <name type="scientific">Taenia asiatica</name>
    <name type="common">Asian tapeworm</name>
    <dbReference type="NCBI Taxonomy" id="60517"/>
    <lineage>
        <taxon>Eukaryota</taxon>
        <taxon>Metazoa</taxon>
        <taxon>Spiralia</taxon>
        <taxon>Lophotrochozoa</taxon>
        <taxon>Platyhelminthes</taxon>
        <taxon>Cestoda</taxon>
        <taxon>Eucestoda</taxon>
        <taxon>Cyclophyllidea</taxon>
        <taxon>Taeniidae</taxon>
        <taxon>Taenia</taxon>
    </lineage>
</organism>
<feature type="domain" description="Regulator of MON1-CCZ1 complex N-terminal" evidence="2">
    <location>
        <begin position="23"/>
        <end position="105"/>
    </location>
</feature>
<dbReference type="Proteomes" id="UP000282613">
    <property type="component" value="Unassembled WGS sequence"/>
</dbReference>